<dbReference type="PROSITE" id="PS50090">
    <property type="entry name" value="MYB_LIKE"/>
    <property type="match status" value="2"/>
</dbReference>
<dbReference type="RefSeq" id="XP_014562976.1">
    <property type="nucleotide sequence ID" value="XM_014707490.1"/>
</dbReference>
<comment type="caution">
    <text evidence="5">The sequence shown here is derived from an EMBL/GenBank/DDBJ whole genome shotgun (WGS) entry which is preliminary data.</text>
</comment>
<dbReference type="PANTHER" id="PTHR45614">
    <property type="entry name" value="MYB PROTEIN-RELATED"/>
    <property type="match status" value="1"/>
</dbReference>
<dbReference type="GO" id="GO:0000278">
    <property type="term" value="P:mitotic cell cycle"/>
    <property type="evidence" value="ECO:0007669"/>
    <property type="project" value="TreeGrafter"/>
</dbReference>
<evidence type="ECO:0000256" key="1">
    <source>
        <dbReference type="ARBA" id="ARBA00022737"/>
    </source>
</evidence>
<name>A0A0B2UI74_9MICR</name>
<dbReference type="InterPro" id="IPR050560">
    <property type="entry name" value="MYB_TF"/>
</dbReference>
<dbReference type="Pfam" id="PF13921">
    <property type="entry name" value="Myb_DNA-bind_6"/>
    <property type="match status" value="1"/>
</dbReference>
<dbReference type="CDD" id="cd00167">
    <property type="entry name" value="SANT"/>
    <property type="match status" value="2"/>
</dbReference>
<dbReference type="Proteomes" id="UP000031056">
    <property type="component" value="Unassembled WGS sequence"/>
</dbReference>
<dbReference type="VEuPathDB" id="MicrosporidiaDB:M896_121570"/>
<organism evidence="5 6">
    <name type="scientific">Ordospora colligata OC4</name>
    <dbReference type="NCBI Taxonomy" id="1354746"/>
    <lineage>
        <taxon>Eukaryota</taxon>
        <taxon>Fungi</taxon>
        <taxon>Fungi incertae sedis</taxon>
        <taxon>Microsporidia</taxon>
        <taxon>Ordosporidae</taxon>
        <taxon>Ordospora</taxon>
    </lineage>
</organism>
<keyword evidence="6" id="KW-1185">Reference proteome</keyword>
<dbReference type="GO" id="GO:0000978">
    <property type="term" value="F:RNA polymerase II cis-regulatory region sequence-specific DNA binding"/>
    <property type="evidence" value="ECO:0007669"/>
    <property type="project" value="TreeGrafter"/>
</dbReference>
<gene>
    <name evidence="5" type="ORF">M896_121570</name>
</gene>
<dbReference type="PROSITE" id="PS51294">
    <property type="entry name" value="HTH_MYB"/>
    <property type="match status" value="2"/>
</dbReference>
<dbReference type="SUPFAM" id="SSF46689">
    <property type="entry name" value="Homeodomain-like"/>
    <property type="match status" value="1"/>
</dbReference>
<keyword evidence="2" id="KW-0238">DNA-binding</keyword>
<feature type="domain" description="HTH myb-type" evidence="4">
    <location>
        <begin position="71"/>
        <end position="120"/>
    </location>
</feature>
<accession>A0A0B2UI74</accession>
<dbReference type="AlphaFoldDB" id="A0A0B2UI74"/>
<feature type="domain" description="HTH myb-type" evidence="4">
    <location>
        <begin position="14"/>
        <end position="69"/>
    </location>
</feature>
<dbReference type="InParanoid" id="A0A0B2UI74"/>
<evidence type="ECO:0000313" key="5">
    <source>
        <dbReference type="EMBL" id="KHN68934.1"/>
    </source>
</evidence>
<dbReference type="FunFam" id="1.10.10.60:FF:000010">
    <property type="entry name" value="Transcriptional activator Myb isoform A"/>
    <property type="match status" value="1"/>
</dbReference>
<dbReference type="InterPro" id="IPR017930">
    <property type="entry name" value="Myb_dom"/>
</dbReference>
<reference evidence="5 6" key="1">
    <citation type="journal article" date="2014" name="MBio">
        <title>The Ordospora colligata genome; evolution of extreme reduction in microsporidia and host-to-parasite horizontal gene transfer.</title>
        <authorList>
            <person name="Pombert J.-F."/>
            <person name="Haag K.L."/>
            <person name="Beidas S."/>
            <person name="Ebert D."/>
            <person name="Keeling P.J."/>
        </authorList>
    </citation>
    <scope>NUCLEOTIDE SEQUENCE [LARGE SCALE GENOMIC DNA]</scope>
    <source>
        <strain evidence="5 6">OC4</strain>
    </source>
</reference>
<sequence>MASFDRVIGTTESNGRLIKGPWRHEEDEKLVRLVSEYSAKNWSFIAKKLGSRVGKQCRERWHNHLNPHITKKPFSVEEEGLIIELHLKYGNRWSEIAKYLPGRTDNAIKNYWNSSIQRRSEKVRHGSMFCTIDDFHRSRRVEKKCVGGVIVSGNEGERAMKTKRSNSVQNVAGYIKCEAEDEDEFDEADELASRALLRICMSF</sequence>
<evidence type="ECO:0000256" key="2">
    <source>
        <dbReference type="ARBA" id="ARBA00023125"/>
    </source>
</evidence>
<keyword evidence="1" id="KW-0677">Repeat</keyword>
<proteinExistence type="predicted"/>
<dbReference type="InterPro" id="IPR001005">
    <property type="entry name" value="SANT/Myb"/>
</dbReference>
<evidence type="ECO:0000313" key="6">
    <source>
        <dbReference type="Proteomes" id="UP000031056"/>
    </source>
</evidence>
<feature type="domain" description="Myb-like" evidence="3">
    <location>
        <begin position="66"/>
        <end position="116"/>
    </location>
</feature>
<dbReference type="OrthoDB" id="2143914at2759"/>
<evidence type="ECO:0000259" key="3">
    <source>
        <dbReference type="PROSITE" id="PS50090"/>
    </source>
</evidence>
<dbReference type="HOGENOM" id="CLU_028567_14_2_1"/>
<dbReference type="PANTHER" id="PTHR45614:SF25">
    <property type="entry name" value="MYB PROTEIN"/>
    <property type="match status" value="1"/>
</dbReference>
<dbReference type="Gene3D" id="1.10.10.60">
    <property type="entry name" value="Homeodomain-like"/>
    <property type="match status" value="2"/>
</dbReference>
<dbReference type="SMART" id="SM00717">
    <property type="entry name" value="SANT"/>
    <property type="match status" value="2"/>
</dbReference>
<dbReference type="STRING" id="1354746.A0A0B2UI74"/>
<dbReference type="GO" id="GO:0005634">
    <property type="term" value="C:nucleus"/>
    <property type="evidence" value="ECO:0007669"/>
    <property type="project" value="TreeGrafter"/>
</dbReference>
<dbReference type="GO" id="GO:0045944">
    <property type="term" value="P:positive regulation of transcription by RNA polymerase II"/>
    <property type="evidence" value="ECO:0007669"/>
    <property type="project" value="TreeGrafter"/>
</dbReference>
<dbReference type="GeneID" id="26262674"/>
<evidence type="ECO:0008006" key="7">
    <source>
        <dbReference type="Google" id="ProtNLM"/>
    </source>
</evidence>
<dbReference type="GO" id="GO:0000981">
    <property type="term" value="F:DNA-binding transcription factor activity, RNA polymerase II-specific"/>
    <property type="evidence" value="ECO:0007669"/>
    <property type="project" value="TreeGrafter"/>
</dbReference>
<evidence type="ECO:0000259" key="4">
    <source>
        <dbReference type="PROSITE" id="PS51294"/>
    </source>
</evidence>
<dbReference type="InterPro" id="IPR009057">
    <property type="entry name" value="Homeodomain-like_sf"/>
</dbReference>
<protein>
    <recommendedName>
        <fullName evidence="7">Myb-like transcription factor</fullName>
    </recommendedName>
</protein>
<feature type="domain" description="Myb-like" evidence="3">
    <location>
        <begin position="14"/>
        <end position="65"/>
    </location>
</feature>
<dbReference type="EMBL" id="JOKQ01000012">
    <property type="protein sequence ID" value="KHN68934.1"/>
    <property type="molecule type" value="Genomic_DNA"/>
</dbReference>